<dbReference type="InterPro" id="IPR011990">
    <property type="entry name" value="TPR-like_helical_dom_sf"/>
</dbReference>
<evidence type="ECO:0000313" key="16">
    <source>
        <dbReference type="Proteomes" id="UP000261088"/>
    </source>
</evidence>
<dbReference type="Pfam" id="PF14322">
    <property type="entry name" value="SusD-like_3"/>
    <property type="match status" value="1"/>
</dbReference>
<protein>
    <submittedName>
        <fullName evidence="9 15">Membrane protein</fullName>
    </submittedName>
</protein>
<dbReference type="RefSeq" id="WP_005639102.1">
    <property type="nucleotide sequence ID" value="NZ_BAABYG010000001.1"/>
</dbReference>
<dbReference type="EMBL" id="WNCR01000002">
    <property type="protein sequence ID" value="MTU28680.1"/>
    <property type="molecule type" value="Genomic_DNA"/>
</dbReference>
<dbReference type="Proteomes" id="UP001055114">
    <property type="component" value="Unassembled WGS sequence"/>
</dbReference>
<evidence type="ECO:0000313" key="17">
    <source>
        <dbReference type="Proteomes" id="UP000286260"/>
    </source>
</evidence>
<evidence type="ECO:0000313" key="11">
    <source>
        <dbReference type="EMBL" id="MTU38996.1"/>
    </source>
</evidence>
<reference evidence="16 17" key="1">
    <citation type="submission" date="2018-08" db="EMBL/GenBank/DDBJ databases">
        <title>A genome reference for cultivated species of the human gut microbiota.</title>
        <authorList>
            <person name="Zou Y."/>
            <person name="Xue W."/>
            <person name="Luo G."/>
        </authorList>
    </citation>
    <scope>NUCLEOTIDE SEQUENCE [LARGE SCALE GENOMIC DNA]</scope>
    <source>
        <strain evidence="15 17">AM34-17</strain>
        <strain evidence="14 16">OM05-11AA</strain>
    </source>
</reference>
<dbReference type="Proteomes" id="UP000286260">
    <property type="component" value="Unassembled WGS sequence"/>
</dbReference>
<dbReference type="EMBL" id="QSUP01000007">
    <property type="protein sequence ID" value="RGN52199.1"/>
    <property type="molecule type" value="Genomic_DNA"/>
</dbReference>
<keyword evidence="3 6" id="KW-0732">Signal</keyword>
<evidence type="ECO:0000256" key="1">
    <source>
        <dbReference type="ARBA" id="ARBA00004442"/>
    </source>
</evidence>
<proteinExistence type="inferred from homology"/>
<dbReference type="EMBL" id="WNCN01000006">
    <property type="protein sequence ID" value="MTU38996.1"/>
    <property type="molecule type" value="Genomic_DNA"/>
</dbReference>
<evidence type="ECO:0000313" key="12">
    <source>
        <dbReference type="EMBL" id="MTU69375.1"/>
    </source>
</evidence>
<dbReference type="InterPro" id="IPR012944">
    <property type="entry name" value="SusD_RagB_dom"/>
</dbReference>
<dbReference type="EMBL" id="QSII01000006">
    <property type="protein sequence ID" value="RHC88141.1"/>
    <property type="molecule type" value="Genomic_DNA"/>
</dbReference>
<dbReference type="EMBL" id="WNDD01000022">
    <property type="protein sequence ID" value="MTV03362.1"/>
    <property type="molecule type" value="Genomic_DNA"/>
</dbReference>
<dbReference type="Gene3D" id="1.25.40.390">
    <property type="match status" value="1"/>
</dbReference>
<feature type="domain" description="SusD-like N-terminal" evidence="8">
    <location>
        <begin position="68"/>
        <end position="222"/>
    </location>
</feature>
<dbReference type="AlphaFoldDB" id="A0A354ML11"/>
<evidence type="ECO:0000256" key="4">
    <source>
        <dbReference type="ARBA" id="ARBA00023136"/>
    </source>
</evidence>
<sequence length="493" mass="56435">MKTYIYKAVAGVCSLMLLMSSCESFLSEEPKDFLSPENLPNTEAECNMLLMGSLSYWRSNNFERHINFIAEATTDAVVSATANNVARDEMNSLTWQSDNESLYKPWQQFYACINASNIMIEKVPNASKVSDEVKTRYVAAARYMRAMSYFYLVRIFNDVIYLDTPVNDFTSANNMTKTPAKEIYNKIVEDLEYAEANLPVKWDSGTERPTVAAAKSLLSWVYITMAGEQVKDNTMWAKAASKAKEVIDNAATYGIKLEENYADLWLVNNRYNKESIFALNFADGLGDNQCGAEWRPTSIGSESGWGFFYTKQSYIDKFDDKDKRKAATFLTEIVSTVDNKTYTTENFGSPYPHGKKWCDGGRENFSQRNKRTDMYIPIIRYADVLLIFAEAENEANGPTAAAYDAVNQLRVRAGLDNLSGLSKETFRQAIQKEWTLETTHERIYRFNLVRWGTYLTVMKEYFQKNFPEKVKNVTEERLYFPCPEHDSLINPNL</sequence>
<gene>
    <name evidence="9" type="ORF">CE91St3_19400</name>
    <name evidence="15" type="ORF">DW828_06490</name>
    <name evidence="14" type="ORF">DXB61_08155</name>
    <name evidence="10" type="ORF">GMD66_05505</name>
    <name evidence="11" type="ORF">GMD82_05660</name>
    <name evidence="12" type="ORF">GMD92_09870</name>
    <name evidence="13" type="ORF">GME02_17305</name>
</gene>
<feature type="chain" id="PRO_5044584888" evidence="6">
    <location>
        <begin position="27"/>
        <end position="493"/>
    </location>
</feature>
<evidence type="ECO:0000256" key="3">
    <source>
        <dbReference type="ARBA" id="ARBA00022729"/>
    </source>
</evidence>
<comment type="subcellular location">
    <subcellularLocation>
        <location evidence="1">Cell outer membrane</location>
    </subcellularLocation>
</comment>
<evidence type="ECO:0000259" key="7">
    <source>
        <dbReference type="Pfam" id="PF07980"/>
    </source>
</evidence>
<evidence type="ECO:0000313" key="19">
    <source>
        <dbReference type="Proteomes" id="UP000437446"/>
    </source>
</evidence>
<evidence type="ECO:0000313" key="18">
    <source>
        <dbReference type="Proteomes" id="UP000434916"/>
    </source>
</evidence>
<evidence type="ECO:0000259" key="8">
    <source>
        <dbReference type="Pfam" id="PF14322"/>
    </source>
</evidence>
<dbReference type="EMBL" id="BQNZ01000001">
    <property type="protein sequence ID" value="GKH72077.1"/>
    <property type="molecule type" value="Genomic_DNA"/>
</dbReference>
<dbReference type="GO" id="GO:0009279">
    <property type="term" value="C:cell outer membrane"/>
    <property type="evidence" value="ECO:0007669"/>
    <property type="project" value="UniProtKB-SubCell"/>
</dbReference>
<feature type="domain" description="RagB/SusD" evidence="7">
    <location>
        <begin position="273"/>
        <end position="465"/>
    </location>
</feature>
<feature type="signal peptide" evidence="6">
    <location>
        <begin position="1"/>
        <end position="26"/>
    </location>
</feature>
<accession>A0A354ML11</accession>
<evidence type="ECO:0000313" key="20">
    <source>
        <dbReference type="Proteomes" id="UP000448908"/>
    </source>
</evidence>
<evidence type="ECO:0000313" key="21">
    <source>
        <dbReference type="Proteomes" id="UP000482671"/>
    </source>
</evidence>
<reference evidence="18 19" key="2">
    <citation type="journal article" date="2019" name="Nat. Med.">
        <title>A library of human gut bacterial isolates paired with longitudinal multiomics data enables mechanistic microbiome research.</title>
        <authorList>
            <person name="Poyet M."/>
            <person name="Groussin M."/>
            <person name="Gibbons S.M."/>
            <person name="Avila-Pacheco J."/>
            <person name="Jiang X."/>
            <person name="Kearney S.M."/>
            <person name="Perrotta A.R."/>
            <person name="Berdy B."/>
            <person name="Zhao S."/>
            <person name="Lieberman T.D."/>
            <person name="Swanson P.K."/>
            <person name="Smith M."/>
            <person name="Roesemann S."/>
            <person name="Alexander J.E."/>
            <person name="Rich S.A."/>
            <person name="Livny J."/>
            <person name="Vlamakis H."/>
            <person name="Clish C."/>
            <person name="Bullock K."/>
            <person name="Deik A."/>
            <person name="Scott J."/>
            <person name="Pierce K.A."/>
            <person name="Xavier R.J."/>
            <person name="Alm E.J."/>
        </authorList>
    </citation>
    <scope>NUCLEOTIDE SEQUENCE [LARGE SCALE GENOMIC DNA]</scope>
    <source>
        <strain evidence="13 21">BIOML-A11</strain>
        <strain evidence="12 20">BIOML-A16</strain>
        <strain evidence="10 19">BIOML-A25</strain>
        <strain evidence="11 18">BIOML-A29</strain>
    </source>
</reference>
<comment type="caution">
    <text evidence="15">The sequence shown here is derived from an EMBL/GenBank/DDBJ whole genome shotgun (WGS) entry which is preliminary data.</text>
</comment>
<evidence type="ECO:0000256" key="2">
    <source>
        <dbReference type="ARBA" id="ARBA00006275"/>
    </source>
</evidence>
<reference evidence="9" key="3">
    <citation type="submission" date="2022-01" db="EMBL/GenBank/DDBJ databases">
        <title>Novel bile acid biosynthetic pathways are enriched in the microbiome of centenarians.</title>
        <authorList>
            <person name="Sato Y."/>
            <person name="Atarashi K."/>
            <person name="Plichta R.D."/>
            <person name="Arai Y."/>
            <person name="Sasajima S."/>
            <person name="Kearney M.S."/>
            <person name="Suda W."/>
            <person name="Takeshita K."/>
            <person name="Sasaki T."/>
            <person name="Okamoto S."/>
            <person name="Skelly N.A."/>
            <person name="Okamura Y."/>
            <person name="Vlamakis H."/>
            <person name="Li Y."/>
            <person name="Tanoue T."/>
            <person name="Takei H."/>
            <person name="Nittono H."/>
            <person name="Narushima S."/>
            <person name="Irie J."/>
            <person name="Itoh H."/>
            <person name="Moriya K."/>
            <person name="Sugiura Y."/>
            <person name="Suematsu M."/>
            <person name="Moritoki N."/>
            <person name="Shibata S."/>
            <person name="Littman R.D."/>
            <person name="Fischbach A.M."/>
            <person name="Uwamino Y."/>
            <person name="Inoue T."/>
            <person name="Honda A."/>
            <person name="Hattori M."/>
            <person name="Murai T."/>
            <person name="Xavier J.R."/>
            <person name="Hirose N."/>
            <person name="Honda K."/>
        </authorList>
    </citation>
    <scope>NUCLEOTIDE SEQUENCE</scope>
    <source>
        <strain evidence="9">CE91-St3</strain>
    </source>
</reference>
<organism evidence="15 17">
    <name type="scientific">Parabacteroides merdae</name>
    <dbReference type="NCBI Taxonomy" id="46503"/>
    <lineage>
        <taxon>Bacteria</taxon>
        <taxon>Pseudomonadati</taxon>
        <taxon>Bacteroidota</taxon>
        <taxon>Bacteroidia</taxon>
        <taxon>Bacteroidales</taxon>
        <taxon>Tannerellaceae</taxon>
        <taxon>Parabacteroides</taxon>
    </lineage>
</organism>
<comment type="similarity">
    <text evidence="2">Belongs to the SusD family.</text>
</comment>
<name>A0A354ML11_9BACT</name>
<dbReference type="Proteomes" id="UP000434916">
    <property type="component" value="Unassembled WGS sequence"/>
</dbReference>
<evidence type="ECO:0000313" key="14">
    <source>
        <dbReference type="EMBL" id="RGN52199.1"/>
    </source>
</evidence>
<dbReference type="Proteomes" id="UP000437446">
    <property type="component" value="Unassembled WGS sequence"/>
</dbReference>
<dbReference type="GeneID" id="49202381"/>
<evidence type="ECO:0000313" key="13">
    <source>
        <dbReference type="EMBL" id="MTV03362.1"/>
    </source>
</evidence>
<dbReference type="InterPro" id="IPR033985">
    <property type="entry name" value="SusD-like_N"/>
</dbReference>
<evidence type="ECO:0000313" key="15">
    <source>
        <dbReference type="EMBL" id="RHC88141.1"/>
    </source>
</evidence>
<dbReference type="Proteomes" id="UP000448908">
    <property type="component" value="Unassembled WGS sequence"/>
</dbReference>
<dbReference type="STRING" id="46503.ERS852463_00350"/>
<dbReference type="Proteomes" id="UP000261088">
    <property type="component" value="Unassembled WGS sequence"/>
</dbReference>
<evidence type="ECO:0000313" key="9">
    <source>
        <dbReference type="EMBL" id="GKH72077.1"/>
    </source>
</evidence>
<keyword evidence="5" id="KW-0998">Cell outer membrane</keyword>
<dbReference type="Proteomes" id="UP000482671">
    <property type="component" value="Unassembled WGS sequence"/>
</dbReference>
<dbReference type="Pfam" id="PF07980">
    <property type="entry name" value="SusD_RagB"/>
    <property type="match status" value="1"/>
</dbReference>
<keyword evidence="18" id="KW-1185">Reference proteome</keyword>
<evidence type="ECO:0000256" key="5">
    <source>
        <dbReference type="ARBA" id="ARBA00023237"/>
    </source>
</evidence>
<keyword evidence="4" id="KW-0472">Membrane</keyword>
<dbReference type="EMBL" id="WNDA01000013">
    <property type="protein sequence ID" value="MTU69375.1"/>
    <property type="molecule type" value="Genomic_DNA"/>
</dbReference>
<dbReference type="CDD" id="cd08977">
    <property type="entry name" value="SusD"/>
    <property type="match status" value="1"/>
</dbReference>
<evidence type="ECO:0000313" key="10">
    <source>
        <dbReference type="EMBL" id="MTU28680.1"/>
    </source>
</evidence>
<dbReference type="SUPFAM" id="SSF48452">
    <property type="entry name" value="TPR-like"/>
    <property type="match status" value="1"/>
</dbReference>
<evidence type="ECO:0000256" key="6">
    <source>
        <dbReference type="SAM" id="SignalP"/>
    </source>
</evidence>
<dbReference type="OrthoDB" id="727588at2"/>
<dbReference type="PROSITE" id="PS51257">
    <property type="entry name" value="PROKAR_LIPOPROTEIN"/>
    <property type="match status" value="1"/>
</dbReference>